<proteinExistence type="predicted"/>
<organism evidence="3 4">
    <name type="scientific">Actinomadura viridis</name>
    <dbReference type="NCBI Taxonomy" id="58110"/>
    <lineage>
        <taxon>Bacteria</taxon>
        <taxon>Bacillati</taxon>
        <taxon>Actinomycetota</taxon>
        <taxon>Actinomycetes</taxon>
        <taxon>Streptosporangiales</taxon>
        <taxon>Thermomonosporaceae</taxon>
        <taxon>Actinomadura</taxon>
    </lineage>
</organism>
<evidence type="ECO:0000313" key="4">
    <source>
        <dbReference type="Proteomes" id="UP000614047"/>
    </source>
</evidence>
<accession>A0A931DDI4</accession>
<gene>
    <name evidence="3" type="ORF">IW256_001270</name>
</gene>
<keyword evidence="2" id="KW-1133">Transmembrane helix</keyword>
<dbReference type="RefSeq" id="WP_197010060.1">
    <property type="nucleotide sequence ID" value="NZ_BAABES010000006.1"/>
</dbReference>
<dbReference type="AlphaFoldDB" id="A0A931DDI4"/>
<name>A0A931DDI4_9ACTN</name>
<feature type="compositionally biased region" description="Basic and acidic residues" evidence="1">
    <location>
        <begin position="49"/>
        <end position="78"/>
    </location>
</feature>
<feature type="transmembrane region" description="Helical" evidence="2">
    <location>
        <begin position="20"/>
        <end position="37"/>
    </location>
</feature>
<evidence type="ECO:0000256" key="2">
    <source>
        <dbReference type="SAM" id="Phobius"/>
    </source>
</evidence>
<comment type="caution">
    <text evidence="3">The sequence shown here is derived from an EMBL/GenBank/DDBJ whole genome shotgun (WGS) entry which is preliminary data.</text>
</comment>
<dbReference type="Proteomes" id="UP000614047">
    <property type="component" value="Unassembled WGS sequence"/>
</dbReference>
<protein>
    <submittedName>
        <fullName evidence="3">Uncharacterized protein</fullName>
    </submittedName>
</protein>
<reference evidence="3" key="1">
    <citation type="submission" date="2020-11" db="EMBL/GenBank/DDBJ databases">
        <title>Sequencing the genomes of 1000 actinobacteria strains.</title>
        <authorList>
            <person name="Klenk H.-P."/>
        </authorList>
    </citation>
    <scope>NUCLEOTIDE SEQUENCE</scope>
    <source>
        <strain evidence="3">DSM 43175</strain>
    </source>
</reference>
<evidence type="ECO:0000256" key="1">
    <source>
        <dbReference type="SAM" id="MobiDB-lite"/>
    </source>
</evidence>
<sequence length="112" mass="11688">MPVVPALAIPLNDDTVTPGFLGFGVFLALAVATFFLIRSMNKQIGRIQAPREADLKQQEWERAQSAKKARSTETKPEPEDGGAEAPSGPKAAASPPSRARSGGDDSAGDPAS</sequence>
<evidence type="ECO:0000313" key="3">
    <source>
        <dbReference type="EMBL" id="MBG6087157.1"/>
    </source>
</evidence>
<keyword evidence="2" id="KW-0472">Membrane</keyword>
<keyword evidence="2" id="KW-0812">Transmembrane</keyword>
<feature type="region of interest" description="Disordered" evidence="1">
    <location>
        <begin position="49"/>
        <end position="112"/>
    </location>
</feature>
<feature type="compositionally biased region" description="Low complexity" evidence="1">
    <location>
        <begin position="83"/>
        <end position="100"/>
    </location>
</feature>
<keyword evidence="4" id="KW-1185">Reference proteome</keyword>
<dbReference type="EMBL" id="JADOUA010000001">
    <property type="protein sequence ID" value="MBG6087157.1"/>
    <property type="molecule type" value="Genomic_DNA"/>
</dbReference>